<accession>A0A1S8CLB4</accession>
<proteinExistence type="predicted"/>
<evidence type="ECO:0000313" key="2">
    <source>
        <dbReference type="Proteomes" id="UP000216021"/>
    </source>
</evidence>
<sequence length="149" mass="17074">MRKKMEKKQYKDLLENLNQDKVSAIKMKTLFFTVIFGLVLSTNAFASDDIKTNSYCLGFYQGVNESQPGSGIGREAEAAMKLFQNKVTQSRKLDKKSFESGKSIGLKIWINRSNYKKRPKIVDECFEGYGAYIRTLDEEGIKREIYGDN</sequence>
<evidence type="ECO:0000313" key="1">
    <source>
        <dbReference type="EMBL" id="OMQ24733.1"/>
    </source>
</evidence>
<dbReference type="Proteomes" id="UP000216021">
    <property type="component" value="Unassembled WGS sequence"/>
</dbReference>
<name>A0A1S8CLB4_9GAMM</name>
<comment type="caution">
    <text evidence="1">The sequence shown here is derived from an EMBL/GenBank/DDBJ whole genome shotgun (WGS) entry which is preliminary data.</text>
</comment>
<dbReference type="AlphaFoldDB" id="A0A1S8CLB4"/>
<keyword evidence="2" id="KW-1185">Reference proteome</keyword>
<protein>
    <submittedName>
        <fullName evidence="1">Uncharacterized protein</fullName>
    </submittedName>
</protein>
<reference evidence="1 2" key="1">
    <citation type="submission" date="2016-11" db="EMBL/GenBank/DDBJ databases">
        <title>Rahnella oryzae sp. nov., isolated from rice root.</title>
        <authorList>
            <person name="Zhang X.-X."/>
            <person name="Zhang J."/>
        </authorList>
    </citation>
    <scope>NUCLEOTIDE SEQUENCE [LARGE SCALE GENOMIC DNA]</scope>
    <source>
        <strain evidence="1 2">J11-6</strain>
    </source>
</reference>
<organism evidence="1 2">
    <name type="scientific">Serratia oryzae</name>
    <dbReference type="NCBI Taxonomy" id="2034155"/>
    <lineage>
        <taxon>Bacteria</taxon>
        <taxon>Pseudomonadati</taxon>
        <taxon>Pseudomonadota</taxon>
        <taxon>Gammaproteobacteria</taxon>
        <taxon>Enterobacterales</taxon>
        <taxon>Yersiniaceae</taxon>
        <taxon>Serratia</taxon>
    </lineage>
</organism>
<dbReference type="EMBL" id="MOXD01000003">
    <property type="protein sequence ID" value="OMQ24733.1"/>
    <property type="molecule type" value="Genomic_DNA"/>
</dbReference>
<gene>
    <name evidence="1" type="ORF">BMI79_07885</name>
</gene>